<feature type="compositionally biased region" description="Gly residues" evidence="6">
    <location>
        <begin position="511"/>
        <end position="525"/>
    </location>
</feature>
<dbReference type="Gene3D" id="3.30.200.20">
    <property type="entry name" value="Phosphorylase Kinase, domain 1"/>
    <property type="match status" value="1"/>
</dbReference>
<dbReference type="PROSITE" id="PS50011">
    <property type="entry name" value="PROTEIN_KINASE_DOM"/>
    <property type="match status" value="1"/>
</dbReference>
<keyword evidence="9" id="KW-1185">Reference proteome</keyword>
<feature type="region of interest" description="Disordered" evidence="6">
    <location>
        <begin position="403"/>
        <end position="471"/>
    </location>
</feature>
<evidence type="ECO:0000256" key="5">
    <source>
        <dbReference type="PROSITE-ProRule" id="PRU10141"/>
    </source>
</evidence>
<organism evidence="8 9">
    <name type="scientific">Catenulispora yoronensis</name>
    <dbReference type="NCBI Taxonomy" id="450799"/>
    <lineage>
        <taxon>Bacteria</taxon>
        <taxon>Bacillati</taxon>
        <taxon>Actinomycetota</taxon>
        <taxon>Actinomycetes</taxon>
        <taxon>Catenulisporales</taxon>
        <taxon>Catenulisporaceae</taxon>
        <taxon>Catenulispora</taxon>
    </lineage>
</organism>
<dbReference type="NCBIfam" id="TIGR03851">
    <property type="entry name" value="chitin_NgcE"/>
    <property type="match status" value="1"/>
</dbReference>
<dbReference type="InterPro" id="IPR008271">
    <property type="entry name" value="Ser/Thr_kinase_AS"/>
</dbReference>
<feature type="region of interest" description="Disordered" evidence="6">
    <location>
        <begin position="1"/>
        <end position="81"/>
    </location>
</feature>
<gene>
    <name evidence="8" type="ORF">GCM10009839_66470</name>
</gene>
<keyword evidence="4 5" id="KW-0067">ATP-binding</keyword>
<sequence length="962" mass="100248">MPPAGHAQIDAVINGDASEAPKTPSTAPSTAPSASTSATPPTDRQLPKDQRGAALGAGTDPTGASIRGGSASSRNRPVTRRIPVFRAGPAWCKDVSSNSGGAMIFGGSMEPLGPGDPVRVGGYELLGRLGAGGMGKVYQARSPGGRLVAVKVVHADLARDPGFRRRFAAEVEAARRVGGHHTAGVVDADPGADPPWLVTSFVAGPSLARVIERDGPLDGAGLRRLGAGLAESLVAIHASGLVHRDLKPSNVLMADDGPRVIDFGIARALDATAITRTDVVVGTPGFMAPEQIAGEPIGPPCDVFCLGQLLCHAAGVAPFGEGSAQVMLYRIVNQEPDLSTVPVELRPVVAGCLAKDPKERPTAAQVLSWLTDAPESAAIATPAVPAKIAEITEIAVIEAEGVPSGAVETPPPPTLAASPATLAASSPTWPPTPPTETAPAPTIAAPSTPLPSLPHTEHSLSPATSPNLPRPTRRRLIAASVGLVGAGGATTAWLLGRGSPTTPSASSTATSGGGTGGDTGGGAGGATPSASTGTSPTNPFAVKNSDPLDVYIFSGLYGADYATDFEDMYKSKYPGATLTHEGSQDVTGDLQPRFDAGNPPDVIANSGAKELQQAVLYKNGQLANLDKLLNAPSIDDPTKKVRDILLPGTAEIGLIGSNMFSLNYALTIWGLWYSSTLFQKNNWQVPKTWDDFMTLCAAIKSTGIAPFCHQGKYPYYMMVPLMDLVAKNGGPDVMTAIDNLEPNAWKSDAVKNSVDAIYMLVDKGYMLPGTENLTHIESQAQWNQGKAAIIPCGSWLEAEQLATTPADFGMAVFPMPSLSGDKLPQTAVRSEASEPFIVPAKAKNQAGGLEFLRLMCSKAGAASFAQKTNTLPVVKDAITPDLAARLKPGLKSSHDQYQAANGHVFNWYHSYWYSQMQSDLDLAMGQLMSSTIKPDEFIRLAQQAADKCASDSSIQKFRRPTG</sequence>
<keyword evidence="1" id="KW-0808">Transferase</keyword>
<dbReference type="InterPro" id="IPR000719">
    <property type="entry name" value="Prot_kinase_dom"/>
</dbReference>
<dbReference type="CDD" id="cd14014">
    <property type="entry name" value="STKc_PknB_like"/>
    <property type="match status" value="1"/>
</dbReference>
<dbReference type="Gene3D" id="1.10.510.10">
    <property type="entry name" value="Transferase(Phosphotransferase) domain 1"/>
    <property type="match status" value="1"/>
</dbReference>
<dbReference type="PANTHER" id="PTHR43289">
    <property type="entry name" value="MITOGEN-ACTIVATED PROTEIN KINASE KINASE KINASE 20-RELATED"/>
    <property type="match status" value="1"/>
</dbReference>
<keyword evidence="3" id="KW-0418">Kinase</keyword>
<feature type="compositionally biased region" description="Low complexity" evidence="6">
    <location>
        <begin position="526"/>
        <end position="537"/>
    </location>
</feature>
<keyword evidence="2 5" id="KW-0547">Nucleotide-binding</keyword>
<evidence type="ECO:0000256" key="6">
    <source>
        <dbReference type="SAM" id="MobiDB-lite"/>
    </source>
</evidence>
<feature type="domain" description="Protein kinase" evidence="7">
    <location>
        <begin position="123"/>
        <end position="370"/>
    </location>
</feature>
<evidence type="ECO:0000256" key="4">
    <source>
        <dbReference type="ARBA" id="ARBA00022840"/>
    </source>
</evidence>
<dbReference type="SUPFAM" id="SSF56112">
    <property type="entry name" value="Protein kinase-like (PK-like)"/>
    <property type="match status" value="1"/>
</dbReference>
<dbReference type="Pfam" id="PF01547">
    <property type="entry name" value="SBP_bac_1"/>
    <property type="match status" value="1"/>
</dbReference>
<feature type="compositionally biased region" description="Low complexity" evidence="6">
    <location>
        <begin position="415"/>
        <end position="427"/>
    </location>
</feature>
<accession>A0ABP5GPG3</accession>
<dbReference type="PANTHER" id="PTHR43289:SF34">
    <property type="entry name" value="SERINE_THREONINE-PROTEIN KINASE YBDM-RELATED"/>
    <property type="match status" value="1"/>
</dbReference>
<feature type="compositionally biased region" description="Low complexity" evidence="6">
    <location>
        <begin position="17"/>
        <end position="42"/>
    </location>
</feature>
<reference evidence="9" key="1">
    <citation type="journal article" date="2019" name="Int. J. Syst. Evol. Microbiol.">
        <title>The Global Catalogue of Microorganisms (GCM) 10K type strain sequencing project: providing services to taxonomists for standard genome sequencing and annotation.</title>
        <authorList>
            <consortium name="The Broad Institute Genomics Platform"/>
            <consortium name="The Broad Institute Genome Sequencing Center for Infectious Disease"/>
            <person name="Wu L."/>
            <person name="Ma J."/>
        </authorList>
    </citation>
    <scope>NUCLEOTIDE SEQUENCE [LARGE SCALE GENOMIC DNA]</scope>
    <source>
        <strain evidence="9">JCM 16014</strain>
    </source>
</reference>
<feature type="compositionally biased region" description="Low complexity" evidence="6">
    <location>
        <begin position="437"/>
        <end position="447"/>
    </location>
</feature>
<protein>
    <recommendedName>
        <fullName evidence="7">Protein kinase domain-containing protein</fullName>
    </recommendedName>
</protein>
<name>A0ABP5GPG3_9ACTN</name>
<dbReference type="RefSeq" id="WP_344669654.1">
    <property type="nucleotide sequence ID" value="NZ_BAAAQN010000049.1"/>
</dbReference>
<feature type="compositionally biased region" description="Low complexity" evidence="6">
    <location>
        <begin position="496"/>
        <end position="510"/>
    </location>
</feature>
<evidence type="ECO:0000256" key="2">
    <source>
        <dbReference type="ARBA" id="ARBA00022741"/>
    </source>
</evidence>
<dbReference type="Pfam" id="PF00069">
    <property type="entry name" value="Pkinase"/>
    <property type="match status" value="1"/>
</dbReference>
<dbReference type="SMART" id="SM00220">
    <property type="entry name" value="S_TKc"/>
    <property type="match status" value="1"/>
</dbReference>
<feature type="compositionally biased region" description="Low complexity" evidence="6">
    <location>
        <begin position="63"/>
        <end position="74"/>
    </location>
</feature>
<dbReference type="InterPro" id="IPR022386">
    <property type="entry name" value="Chitin_NgcE"/>
</dbReference>
<dbReference type="PROSITE" id="PS00107">
    <property type="entry name" value="PROTEIN_KINASE_ATP"/>
    <property type="match status" value="1"/>
</dbReference>
<dbReference type="Gene3D" id="3.40.190.10">
    <property type="entry name" value="Periplasmic binding protein-like II"/>
    <property type="match status" value="2"/>
</dbReference>
<dbReference type="EMBL" id="BAAAQN010000049">
    <property type="protein sequence ID" value="GAA2050612.1"/>
    <property type="molecule type" value="Genomic_DNA"/>
</dbReference>
<comment type="caution">
    <text evidence="8">The sequence shown here is derived from an EMBL/GenBank/DDBJ whole genome shotgun (WGS) entry which is preliminary data.</text>
</comment>
<dbReference type="PROSITE" id="PS00108">
    <property type="entry name" value="PROTEIN_KINASE_ST"/>
    <property type="match status" value="1"/>
</dbReference>
<dbReference type="InterPro" id="IPR011009">
    <property type="entry name" value="Kinase-like_dom_sf"/>
</dbReference>
<evidence type="ECO:0000259" key="7">
    <source>
        <dbReference type="PROSITE" id="PS50011"/>
    </source>
</evidence>
<evidence type="ECO:0000313" key="9">
    <source>
        <dbReference type="Proteomes" id="UP001500751"/>
    </source>
</evidence>
<dbReference type="InterPro" id="IPR017441">
    <property type="entry name" value="Protein_kinase_ATP_BS"/>
</dbReference>
<dbReference type="Proteomes" id="UP001500751">
    <property type="component" value="Unassembled WGS sequence"/>
</dbReference>
<proteinExistence type="predicted"/>
<evidence type="ECO:0000256" key="1">
    <source>
        <dbReference type="ARBA" id="ARBA00022679"/>
    </source>
</evidence>
<feature type="region of interest" description="Disordered" evidence="6">
    <location>
        <begin position="496"/>
        <end position="541"/>
    </location>
</feature>
<dbReference type="SUPFAM" id="SSF53850">
    <property type="entry name" value="Periplasmic binding protein-like II"/>
    <property type="match status" value="1"/>
</dbReference>
<dbReference type="InterPro" id="IPR006059">
    <property type="entry name" value="SBP"/>
</dbReference>
<evidence type="ECO:0000256" key="3">
    <source>
        <dbReference type="ARBA" id="ARBA00022777"/>
    </source>
</evidence>
<evidence type="ECO:0000313" key="8">
    <source>
        <dbReference type="EMBL" id="GAA2050612.1"/>
    </source>
</evidence>
<feature type="binding site" evidence="5">
    <location>
        <position position="151"/>
    </location>
    <ligand>
        <name>ATP</name>
        <dbReference type="ChEBI" id="CHEBI:30616"/>
    </ligand>
</feature>